<name>A0AAJ4N8P3_AGRTU</name>
<dbReference type="GO" id="GO:0016787">
    <property type="term" value="F:hydrolase activity"/>
    <property type="evidence" value="ECO:0007669"/>
    <property type="project" value="UniProtKB-KW"/>
</dbReference>
<dbReference type="PANTHER" id="PTHR42796">
    <property type="entry name" value="FUMARYLACETOACETATE HYDROLASE DOMAIN-CONTAINING PROTEIN 2A-RELATED"/>
    <property type="match status" value="1"/>
</dbReference>
<evidence type="ECO:0000259" key="3">
    <source>
        <dbReference type="Pfam" id="PF01557"/>
    </source>
</evidence>
<dbReference type="AlphaFoldDB" id="A0AAJ4N8P3"/>
<dbReference type="InterPro" id="IPR011234">
    <property type="entry name" value="Fumarylacetoacetase-like_C"/>
</dbReference>
<comment type="similarity">
    <text evidence="1">Belongs to the FAH family.</text>
</comment>
<dbReference type="GO" id="GO:0019752">
    <property type="term" value="P:carboxylic acid metabolic process"/>
    <property type="evidence" value="ECO:0007669"/>
    <property type="project" value="UniProtKB-ARBA"/>
</dbReference>
<dbReference type="GO" id="GO:0046872">
    <property type="term" value="F:metal ion binding"/>
    <property type="evidence" value="ECO:0007669"/>
    <property type="project" value="UniProtKB-KW"/>
</dbReference>
<keyword evidence="4" id="KW-0378">Hydrolase</keyword>
<dbReference type="SUPFAM" id="SSF56529">
    <property type="entry name" value="FAH"/>
    <property type="match status" value="1"/>
</dbReference>
<evidence type="ECO:0000256" key="2">
    <source>
        <dbReference type="ARBA" id="ARBA00022723"/>
    </source>
</evidence>
<dbReference type="InterPro" id="IPR051121">
    <property type="entry name" value="FAH"/>
</dbReference>
<keyword evidence="2" id="KW-0479">Metal-binding</keyword>
<organism evidence="4 5">
    <name type="scientific">Agrobacterium tumefaciens</name>
    <dbReference type="NCBI Taxonomy" id="358"/>
    <lineage>
        <taxon>Bacteria</taxon>
        <taxon>Pseudomonadati</taxon>
        <taxon>Pseudomonadota</taxon>
        <taxon>Alphaproteobacteria</taxon>
        <taxon>Hyphomicrobiales</taxon>
        <taxon>Rhizobiaceae</taxon>
        <taxon>Rhizobium/Agrobacterium group</taxon>
        <taxon>Agrobacterium</taxon>
        <taxon>Agrobacterium tumefaciens complex</taxon>
    </lineage>
</organism>
<dbReference type="Pfam" id="PF01557">
    <property type="entry name" value="FAA_hydrolase"/>
    <property type="match status" value="1"/>
</dbReference>
<evidence type="ECO:0000313" key="5">
    <source>
        <dbReference type="Proteomes" id="UP000663946"/>
    </source>
</evidence>
<feature type="domain" description="Fumarylacetoacetase-like C-terminal" evidence="3">
    <location>
        <begin position="74"/>
        <end position="278"/>
    </location>
</feature>
<dbReference type="InterPro" id="IPR036663">
    <property type="entry name" value="Fumarylacetoacetase_C_sf"/>
</dbReference>
<dbReference type="PANTHER" id="PTHR42796:SF4">
    <property type="entry name" value="FUMARYLACETOACETATE HYDROLASE DOMAIN-CONTAINING PROTEIN 2A"/>
    <property type="match status" value="1"/>
</dbReference>
<gene>
    <name evidence="4" type="ORF">G6M86_26465</name>
</gene>
<proteinExistence type="inferred from homology"/>
<evidence type="ECO:0000313" key="4">
    <source>
        <dbReference type="EMBL" id="QTG16862.1"/>
    </source>
</evidence>
<dbReference type="RefSeq" id="WP_333722649.1">
    <property type="nucleotide sequence ID" value="NZ_CP049219.1"/>
</dbReference>
<accession>A0AAJ4N8P3</accession>
<dbReference type="EMBL" id="CP049219">
    <property type="protein sequence ID" value="QTG16862.1"/>
    <property type="molecule type" value="Genomic_DNA"/>
</dbReference>
<protein>
    <submittedName>
        <fullName evidence="4">Fumarylacetoacetate hydrolase family protein</fullName>
    </submittedName>
</protein>
<evidence type="ECO:0000256" key="1">
    <source>
        <dbReference type="ARBA" id="ARBA00010211"/>
    </source>
</evidence>
<sequence length="284" mass="30584">MKLINFSVGDLVHAGVVSSIGIHDLAKAQLWHGPAPVSIADIKLLESRLAEAELPEPIPFDELQATAVSLMPEKIVCVGLNYRRHALEAKMAIPATPVIFAKYANSLSGHRGEIALPAVDYKFDYEAELGVVIGHVAKDVSVSEALSYVAGYCCANDLSARGVQMATSQWTIGKTFDGFLPLGPYLVTADEVPDPQNLGIRSFVNGELRQDSTTRDMIFSVAEIISFLSRHATLKPGDVIITGTPEGVLMGLEKPAWLKPSDRVVVEIDRLGSLECTLTGSTRS</sequence>
<dbReference type="Gene3D" id="3.90.850.10">
    <property type="entry name" value="Fumarylacetoacetase-like, C-terminal domain"/>
    <property type="match status" value="1"/>
</dbReference>
<dbReference type="FunFam" id="3.90.850.10:FF:000002">
    <property type="entry name" value="2-hydroxyhepta-2,4-diene-1,7-dioate isomerase"/>
    <property type="match status" value="1"/>
</dbReference>
<geneLocation type="plasmid" evidence="4 5">
    <name>pQ15_94_2</name>
</geneLocation>
<dbReference type="GO" id="GO:0016853">
    <property type="term" value="F:isomerase activity"/>
    <property type="evidence" value="ECO:0007669"/>
    <property type="project" value="UniProtKB-ARBA"/>
</dbReference>
<keyword evidence="4" id="KW-0614">Plasmid</keyword>
<dbReference type="Proteomes" id="UP000663946">
    <property type="component" value="Plasmid pQ15_94_2"/>
</dbReference>
<reference evidence="4" key="1">
    <citation type="submission" date="2020-02" db="EMBL/GenBank/DDBJ databases">
        <title>Unexpected conservation and global transmission of agrobacterial virulence plasmids.</title>
        <authorList>
            <person name="Weisberg A.J."/>
            <person name="Davis E.W. II"/>
            <person name="Tabima J.R."/>
            <person name="Belcher M.S."/>
            <person name="Miller M."/>
            <person name="Kuo C.-H."/>
            <person name="Loper J.E."/>
            <person name="Grunwald N.J."/>
            <person name="Putnam M.L."/>
            <person name="Chang J.H."/>
        </authorList>
    </citation>
    <scope>NUCLEOTIDE SEQUENCE</scope>
    <source>
        <strain evidence="4">Q15/94</strain>
        <plasmid evidence="4">pQ15_94_2</plasmid>
    </source>
</reference>